<dbReference type="InterPro" id="IPR001584">
    <property type="entry name" value="Integrase_cat-core"/>
</dbReference>
<dbReference type="InterPro" id="IPR041588">
    <property type="entry name" value="Integrase_H2C2"/>
</dbReference>
<reference evidence="3" key="1">
    <citation type="submission" date="2025-08" db="UniProtKB">
        <authorList>
            <consortium name="Ensembl"/>
        </authorList>
    </citation>
    <scope>IDENTIFICATION</scope>
</reference>
<evidence type="ECO:0000313" key="4">
    <source>
        <dbReference type="Proteomes" id="UP000694427"/>
    </source>
</evidence>
<dbReference type="Gene3D" id="1.10.340.70">
    <property type="match status" value="1"/>
</dbReference>
<accession>A0A8C1RXQ5</accession>
<dbReference type="InterPro" id="IPR036397">
    <property type="entry name" value="RNaseH_sf"/>
</dbReference>
<dbReference type="Pfam" id="PF00665">
    <property type="entry name" value="rve"/>
    <property type="match status" value="1"/>
</dbReference>
<keyword evidence="4" id="KW-1185">Reference proteome</keyword>
<dbReference type="Ensembl" id="ENSCCRT00010134828.1">
    <property type="protein sequence ID" value="ENSCCRP00010121394.1"/>
    <property type="gene ID" value="ENSCCRG00010053012.1"/>
</dbReference>
<evidence type="ECO:0000256" key="1">
    <source>
        <dbReference type="ARBA" id="ARBA00039658"/>
    </source>
</evidence>
<evidence type="ECO:0000313" key="3">
    <source>
        <dbReference type="Ensembl" id="ENSCCRP00010121394.1"/>
    </source>
</evidence>
<organism evidence="3 4">
    <name type="scientific">Cyprinus carpio</name>
    <name type="common">Common carp</name>
    <dbReference type="NCBI Taxonomy" id="7962"/>
    <lineage>
        <taxon>Eukaryota</taxon>
        <taxon>Metazoa</taxon>
        <taxon>Chordata</taxon>
        <taxon>Craniata</taxon>
        <taxon>Vertebrata</taxon>
        <taxon>Euteleostomi</taxon>
        <taxon>Actinopterygii</taxon>
        <taxon>Neopterygii</taxon>
        <taxon>Teleostei</taxon>
        <taxon>Ostariophysi</taxon>
        <taxon>Cypriniformes</taxon>
        <taxon>Cyprinidae</taxon>
        <taxon>Cyprininae</taxon>
        <taxon>Cyprinus</taxon>
    </lineage>
</organism>
<feature type="domain" description="Integrase catalytic" evidence="2">
    <location>
        <begin position="165"/>
        <end position="324"/>
    </location>
</feature>
<dbReference type="PANTHER" id="PTHR37984:SF5">
    <property type="entry name" value="PROTEIN NYNRIN-LIKE"/>
    <property type="match status" value="1"/>
</dbReference>
<dbReference type="FunFam" id="3.30.420.10:FF:000032">
    <property type="entry name" value="Retrovirus-related Pol polyprotein from transposon 297-like Protein"/>
    <property type="match status" value="1"/>
</dbReference>
<name>A0A8C1RXQ5_CYPCA</name>
<dbReference type="GO" id="GO:0015074">
    <property type="term" value="P:DNA integration"/>
    <property type="evidence" value="ECO:0007669"/>
    <property type="project" value="InterPro"/>
</dbReference>
<proteinExistence type="predicted"/>
<dbReference type="SUPFAM" id="SSF53098">
    <property type="entry name" value="Ribonuclease H-like"/>
    <property type="match status" value="1"/>
</dbReference>
<dbReference type="InterPro" id="IPR050951">
    <property type="entry name" value="Retrovirus_Pol_polyprotein"/>
</dbReference>
<dbReference type="Proteomes" id="UP000694427">
    <property type="component" value="Unplaced"/>
</dbReference>
<dbReference type="InterPro" id="IPR012337">
    <property type="entry name" value="RNaseH-like_sf"/>
</dbReference>
<dbReference type="AlphaFoldDB" id="A0A8C1RXQ5"/>
<dbReference type="PROSITE" id="PS50994">
    <property type="entry name" value="INTEGRASE"/>
    <property type="match status" value="1"/>
</dbReference>
<dbReference type="PANTHER" id="PTHR37984">
    <property type="entry name" value="PROTEIN CBG26694"/>
    <property type="match status" value="1"/>
</dbReference>
<protein>
    <recommendedName>
        <fullName evidence="1">Gypsy retrotransposon integrase-like protein 1</fullName>
    </recommendedName>
</protein>
<dbReference type="Gene3D" id="3.30.420.10">
    <property type="entry name" value="Ribonuclease H-like superfamily/Ribonuclease H"/>
    <property type="match status" value="1"/>
</dbReference>
<evidence type="ECO:0000259" key="2">
    <source>
        <dbReference type="PROSITE" id="PS50994"/>
    </source>
</evidence>
<dbReference type="GO" id="GO:0003676">
    <property type="term" value="F:nucleic acid binding"/>
    <property type="evidence" value="ECO:0007669"/>
    <property type="project" value="InterPro"/>
</dbReference>
<sequence>MWNAVRLFNWQRQSKRMCFVVCMTTCSLSRSHSIHPLHTPYHRQAQWALFFTRFNFQATYRSGDKNCRADALSRFYQADPEPSVPEPILPPAVLVNPIQWTINQQITNENLQNPGRRRTLSLLKQRYWWPSMSRDVSRYVQGCSVCAVADTPGKLPEGKLVPLPIPERPWTHIGVDFMTDLPPSQGYTSVLVVVDRFSKSCKLIPLKGLPTALQTAEALFHQVFRHFGLPGDIVSDRGPQFISRVWNAFFRLLGVSISLSSGYHPQTNGQTERKIQEVGRFLRLYCHQNQDSWSQYLPWAEYAQNSLRQTTTGLTPFQCVLGYQPPLFPWSGEPSEVPAVNHWFQQSERVWD</sequence>
<dbReference type="Pfam" id="PF17921">
    <property type="entry name" value="Integrase_H2C2"/>
    <property type="match status" value="1"/>
</dbReference>
<reference evidence="3" key="2">
    <citation type="submission" date="2025-09" db="UniProtKB">
        <authorList>
            <consortium name="Ensembl"/>
        </authorList>
    </citation>
    <scope>IDENTIFICATION</scope>
</reference>